<evidence type="ECO:0000313" key="2">
    <source>
        <dbReference type="Proteomes" id="UP000605361"/>
    </source>
</evidence>
<comment type="caution">
    <text evidence="1">The sequence shown here is derived from an EMBL/GenBank/DDBJ whole genome shotgun (WGS) entry which is preliminary data.</text>
</comment>
<dbReference type="Proteomes" id="UP000605361">
    <property type="component" value="Unassembled WGS sequence"/>
</dbReference>
<dbReference type="EMBL" id="JADOGI010000463">
    <property type="protein sequence ID" value="MBF8194581.1"/>
    <property type="molecule type" value="Genomic_DNA"/>
</dbReference>
<protein>
    <submittedName>
        <fullName evidence="1">Uncharacterized protein</fullName>
    </submittedName>
</protein>
<proteinExistence type="predicted"/>
<organism evidence="1 2">
    <name type="scientific">Nonomuraea cypriaca</name>
    <dbReference type="NCBI Taxonomy" id="1187855"/>
    <lineage>
        <taxon>Bacteria</taxon>
        <taxon>Bacillati</taxon>
        <taxon>Actinomycetota</taxon>
        <taxon>Actinomycetes</taxon>
        <taxon>Streptosporangiales</taxon>
        <taxon>Streptosporangiaceae</taxon>
        <taxon>Nonomuraea</taxon>
    </lineage>
</organism>
<accession>A0A931AKI7</accession>
<keyword evidence="2" id="KW-1185">Reference proteome</keyword>
<evidence type="ECO:0000313" key="1">
    <source>
        <dbReference type="EMBL" id="MBF8194581.1"/>
    </source>
</evidence>
<dbReference type="RefSeq" id="WP_195903391.1">
    <property type="nucleotide sequence ID" value="NZ_JADOGI010000463.1"/>
</dbReference>
<sequence>MFTSNDRDPYDWLTIPEILADLDVPEADWREWEAKGQAPIGVRFPDGQVRISVREYERWIDALPSDAGPLTDPGSIRDAIRHALKQAGARGLTYTELCDLFGAIVNHPAISTALDALTQAGDCLAVAGHPETRFRYWGPR</sequence>
<dbReference type="AlphaFoldDB" id="A0A931AKI7"/>
<name>A0A931AKI7_9ACTN</name>
<gene>
    <name evidence="1" type="ORF">ITP53_54805</name>
</gene>
<reference evidence="1" key="1">
    <citation type="submission" date="2020-11" db="EMBL/GenBank/DDBJ databases">
        <title>Whole-genome analyses of Nonomuraea sp. K274.</title>
        <authorList>
            <person name="Veyisoglu A."/>
        </authorList>
    </citation>
    <scope>NUCLEOTIDE SEQUENCE</scope>
    <source>
        <strain evidence="1">K274</strain>
    </source>
</reference>